<protein>
    <recommendedName>
        <fullName evidence="4">Xaa-Pro aminopeptidase</fullName>
        <ecNumber evidence="4">3.4.11.9</ecNumber>
    </recommendedName>
</protein>
<comment type="catalytic activity">
    <reaction evidence="1">
        <text>Release of any N-terminal amino acid, including proline, that is linked to proline, even from a dipeptide or tripeptide.</text>
        <dbReference type="EC" id="3.4.11.9"/>
    </reaction>
</comment>
<dbReference type="InterPro" id="IPR007865">
    <property type="entry name" value="Aminopep_P_N"/>
</dbReference>
<accession>A0ABN0X4E8</accession>
<evidence type="ECO:0000256" key="5">
    <source>
        <dbReference type="ARBA" id="ARBA00022670"/>
    </source>
</evidence>
<evidence type="ECO:0000313" key="12">
    <source>
        <dbReference type="Proteomes" id="UP001501757"/>
    </source>
</evidence>
<evidence type="ECO:0000259" key="10">
    <source>
        <dbReference type="SMART" id="SM01011"/>
    </source>
</evidence>
<evidence type="ECO:0000256" key="4">
    <source>
        <dbReference type="ARBA" id="ARBA00012574"/>
    </source>
</evidence>
<dbReference type="PANTHER" id="PTHR43226">
    <property type="entry name" value="XAA-PRO AMINOPEPTIDASE 3"/>
    <property type="match status" value="1"/>
</dbReference>
<name>A0ABN0X4E8_9ALTE</name>
<evidence type="ECO:0000256" key="8">
    <source>
        <dbReference type="ARBA" id="ARBA00023049"/>
    </source>
</evidence>
<dbReference type="Pfam" id="PF00557">
    <property type="entry name" value="Peptidase_M24"/>
    <property type="match status" value="1"/>
</dbReference>
<evidence type="ECO:0000313" key="11">
    <source>
        <dbReference type="EMBL" id="GAA0354856.1"/>
    </source>
</evidence>
<proteinExistence type="inferred from homology"/>
<dbReference type="EMBL" id="BAAAEI010000008">
    <property type="protein sequence ID" value="GAA0354856.1"/>
    <property type="molecule type" value="Genomic_DNA"/>
</dbReference>
<dbReference type="SUPFAM" id="SSF55920">
    <property type="entry name" value="Creatinase/aminopeptidase"/>
    <property type="match status" value="1"/>
</dbReference>
<comment type="caution">
    <text evidence="11">The sequence shown here is derived from an EMBL/GenBank/DDBJ whole genome shotgun (WGS) entry which is preliminary data.</text>
</comment>
<keyword evidence="5" id="KW-0645">Protease</keyword>
<gene>
    <name evidence="11" type="primary">pepP_1</name>
    <name evidence="11" type="ORF">GCM10009092_18930</name>
</gene>
<dbReference type="InterPro" id="IPR052433">
    <property type="entry name" value="X-Pro_dipept-like"/>
</dbReference>
<comment type="similarity">
    <text evidence="3">Belongs to the peptidase M24B family.</text>
</comment>
<feature type="domain" description="Aminopeptidase P N-terminal" evidence="10">
    <location>
        <begin position="5"/>
        <end position="134"/>
    </location>
</feature>
<dbReference type="Pfam" id="PF05195">
    <property type="entry name" value="AMP_N"/>
    <property type="match status" value="1"/>
</dbReference>
<dbReference type="SUPFAM" id="SSF53092">
    <property type="entry name" value="Creatinase/prolidase N-terminal domain"/>
    <property type="match status" value="1"/>
</dbReference>
<dbReference type="PANTHER" id="PTHR43226:SF4">
    <property type="entry name" value="XAA-PRO AMINOPEPTIDASE 3"/>
    <property type="match status" value="1"/>
</dbReference>
<dbReference type="Gene3D" id="3.90.230.10">
    <property type="entry name" value="Creatinase/methionine aminopeptidase superfamily"/>
    <property type="match status" value="1"/>
</dbReference>
<keyword evidence="6" id="KW-0479">Metal-binding</keyword>
<keyword evidence="8" id="KW-0482">Metalloprotease</keyword>
<dbReference type="InterPro" id="IPR000994">
    <property type="entry name" value="Pept_M24"/>
</dbReference>
<dbReference type="Proteomes" id="UP001501757">
    <property type="component" value="Unassembled WGS sequence"/>
</dbReference>
<evidence type="ECO:0000256" key="9">
    <source>
        <dbReference type="ARBA" id="ARBA00023211"/>
    </source>
</evidence>
<sequence>MLSSEKQALYRLRREQLLAQLEPDAVVILVGNRQQVRNKNIHYAFRQDHDFYYLTGYAEPDAVAILRPECDAPFVLFNQPKDAHQEVWFAQRTGQVGAVEGYGANLAYDIAELEQRLPELMGQRAHLYLADELGRFSHRLVDWLAQQRRSVKFDQPKIFRHLHSVLPYIHASRVIKDSHELALLRQAVHASVAGHKRLMQVAAPGVTELQLHGEFLAEIARHGCNDVGYGNIIATGNNACCLHYEAYRSTLQDGELLLLDAGGDYQYYTADITRTIPVNGKFSGPQRDLYQLVLASLDAAIAIVRPGLGWQHIYPTAMRVLAEGMLDLGILSGSLDEVLEQQLYAPFTLHKTGHWLGLDVHDVGPYHDDAGNWRTLQSNMLFTIEPGLYFPKDCSAVAPQWRGMGVRVEDDILVTPQGCENLSAGAPRTVEQIESLMQNGV</sequence>
<comment type="cofactor">
    <cofactor evidence="2">
        <name>Mn(2+)</name>
        <dbReference type="ChEBI" id="CHEBI:29035"/>
    </cofactor>
</comment>
<keyword evidence="12" id="KW-1185">Reference proteome</keyword>
<dbReference type="InterPro" id="IPR036005">
    <property type="entry name" value="Creatinase/aminopeptidase-like"/>
</dbReference>
<evidence type="ECO:0000256" key="1">
    <source>
        <dbReference type="ARBA" id="ARBA00001424"/>
    </source>
</evidence>
<dbReference type="CDD" id="cd01087">
    <property type="entry name" value="Prolidase"/>
    <property type="match status" value="1"/>
</dbReference>
<keyword evidence="9" id="KW-0464">Manganese</keyword>
<reference evidence="12" key="1">
    <citation type="journal article" date="2019" name="Int. J. Syst. Evol. Microbiol.">
        <title>The Global Catalogue of Microorganisms (GCM) 10K type strain sequencing project: providing services to taxonomists for standard genome sequencing and annotation.</title>
        <authorList>
            <consortium name="The Broad Institute Genomics Platform"/>
            <consortium name="The Broad Institute Genome Sequencing Center for Infectious Disease"/>
            <person name="Wu L."/>
            <person name="Ma J."/>
        </authorList>
    </citation>
    <scope>NUCLEOTIDE SEQUENCE [LARGE SCALE GENOMIC DNA]</scope>
    <source>
        <strain evidence="12">JCM 13378</strain>
    </source>
</reference>
<evidence type="ECO:0000256" key="2">
    <source>
        <dbReference type="ARBA" id="ARBA00001936"/>
    </source>
</evidence>
<organism evidence="11 12">
    <name type="scientific">Bowmanella denitrificans</name>
    <dbReference type="NCBI Taxonomy" id="366582"/>
    <lineage>
        <taxon>Bacteria</taxon>
        <taxon>Pseudomonadati</taxon>
        <taxon>Pseudomonadota</taxon>
        <taxon>Gammaproteobacteria</taxon>
        <taxon>Alteromonadales</taxon>
        <taxon>Alteromonadaceae</taxon>
        <taxon>Bowmanella</taxon>
    </lineage>
</organism>
<evidence type="ECO:0000256" key="7">
    <source>
        <dbReference type="ARBA" id="ARBA00022801"/>
    </source>
</evidence>
<dbReference type="GO" id="GO:0004177">
    <property type="term" value="F:aminopeptidase activity"/>
    <property type="evidence" value="ECO:0007669"/>
    <property type="project" value="UniProtKB-KW"/>
</dbReference>
<evidence type="ECO:0000256" key="3">
    <source>
        <dbReference type="ARBA" id="ARBA00008766"/>
    </source>
</evidence>
<dbReference type="EC" id="3.4.11.9" evidence="4"/>
<keyword evidence="11" id="KW-0031">Aminopeptidase</keyword>
<dbReference type="SMART" id="SM01011">
    <property type="entry name" value="AMP_N"/>
    <property type="match status" value="1"/>
</dbReference>
<evidence type="ECO:0000256" key="6">
    <source>
        <dbReference type="ARBA" id="ARBA00022723"/>
    </source>
</evidence>
<dbReference type="Gene3D" id="3.40.350.10">
    <property type="entry name" value="Creatinase/prolidase N-terminal domain"/>
    <property type="match status" value="1"/>
</dbReference>
<dbReference type="InterPro" id="IPR029149">
    <property type="entry name" value="Creatin/AminoP/Spt16_N"/>
</dbReference>
<keyword evidence="7" id="KW-0378">Hydrolase</keyword>